<evidence type="ECO:0000313" key="2">
    <source>
        <dbReference type="Proteomes" id="UP000176998"/>
    </source>
</evidence>
<dbReference type="Proteomes" id="UP000176998">
    <property type="component" value="Unassembled WGS sequence"/>
</dbReference>
<dbReference type="RefSeq" id="XP_022481227.1">
    <property type="nucleotide sequence ID" value="XM_022612088.1"/>
</dbReference>
<keyword evidence="2" id="KW-1185">Reference proteome</keyword>
<sequence>MSPASCRFFKASMTSIRLGKGDSTTRKKKILVRVPPYPFALTPRDLDTVLGDAGAVETREGFHHPRVMCKDRIRCFH</sequence>
<organism evidence="1 2">
    <name type="scientific">Colletotrichum orchidophilum</name>
    <dbReference type="NCBI Taxonomy" id="1209926"/>
    <lineage>
        <taxon>Eukaryota</taxon>
        <taxon>Fungi</taxon>
        <taxon>Dikarya</taxon>
        <taxon>Ascomycota</taxon>
        <taxon>Pezizomycotina</taxon>
        <taxon>Sordariomycetes</taxon>
        <taxon>Hypocreomycetidae</taxon>
        <taxon>Glomerellales</taxon>
        <taxon>Glomerellaceae</taxon>
        <taxon>Colletotrichum</taxon>
    </lineage>
</organism>
<comment type="caution">
    <text evidence="1">The sequence shown here is derived from an EMBL/GenBank/DDBJ whole genome shotgun (WGS) entry which is preliminary data.</text>
</comment>
<dbReference type="EMBL" id="MJBS01000003">
    <property type="protein sequence ID" value="OHF04092.1"/>
    <property type="molecule type" value="Genomic_DNA"/>
</dbReference>
<evidence type="ECO:0000313" key="1">
    <source>
        <dbReference type="EMBL" id="OHF04092.1"/>
    </source>
</evidence>
<dbReference type="GeneID" id="34553598"/>
<name>A0A1G4BRL5_9PEZI</name>
<gene>
    <name evidence="1" type="ORF">CORC01_00431</name>
</gene>
<dbReference type="AlphaFoldDB" id="A0A1G4BRL5"/>
<proteinExistence type="predicted"/>
<protein>
    <submittedName>
        <fullName evidence="1">Uncharacterized protein</fullName>
    </submittedName>
</protein>
<accession>A0A1G4BRL5</accession>
<reference evidence="1 2" key="1">
    <citation type="submission" date="2016-09" db="EMBL/GenBank/DDBJ databases">
        <authorList>
            <person name="Capua I."/>
            <person name="De Benedictis P."/>
            <person name="Joannis T."/>
            <person name="Lombin L.H."/>
            <person name="Cattoli G."/>
        </authorList>
    </citation>
    <scope>NUCLEOTIDE SEQUENCE [LARGE SCALE GENOMIC DNA]</scope>
    <source>
        <strain evidence="1 2">IMI 309357</strain>
    </source>
</reference>
<dbReference type="OrthoDB" id="10370343at2759"/>